<dbReference type="CDD" id="cd07033">
    <property type="entry name" value="TPP_PYR_DXS_TK_like"/>
    <property type="match status" value="1"/>
</dbReference>
<dbReference type="EC" id="2.2.1.7" evidence="10"/>
<dbReference type="PANTHER" id="PTHR43322:SF5">
    <property type="entry name" value="1-DEOXY-D-XYLULOSE-5-PHOSPHATE SYNTHASE, CHLOROPLASTIC"/>
    <property type="match status" value="1"/>
</dbReference>
<dbReference type="Pfam" id="PF13292">
    <property type="entry name" value="DXP_synthase_N"/>
    <property type="match status" value="1"/>
</dbReference>
<dbReference type="InterPro" id="IPR049557">
    <property type="entry name" value="Transketolase_CS"/>
</dbReference>
<dbReference type="RefSeq" id="WP_206581320.1">
    <property type="nucleotide sequence ID" value="NZ_JAFJZZ010000001.1"/>
</dbReference>
<feature type="domain" description="Transketolase-like pyrimidine-binding" evidence="11">
    <location>
        <begin position="320"/>
        <end position="484"/>
    </location>
</feature>
<dbReference type="InterPro" id="IPR009014">
    <property type="entry name" value="Transketo_C/PFOR_II"/>
</dbReference>
<dbReference type="InterPro" id="IPR033248">
    <property type="entry name" value="Transketolase_C"/>
</dbReference>
<dbReference type="SMART" id="SM00861">
    <property type="entry name" value="Transket_pyr"/>
    <property type="match status" value="1"/>
</dbReference>
<feature type="binding site" evidence="10">
    <location>
        <position position="371"/>
    </location>
    <ligand>
        <name>thiamine diphosphate</name>
        <dbReference type="ChEBI" id="CHEBI:58937"/>
    </ligand>
</feature>
<keyword evidence="6 10" id="KW-0460">Magnesium</keyword>
<evidence type="ECO:0000256" key="3">
    <source>
        <dbReference type="ARBA" id="ARBA00011738"/>
    </source>
</evidence>
<comment type="function">
    <text evidence="10">Catalyzes the acyloin condensation reaction between C atoms 2 and 3 of pyruvate and glyceraldehyde 3-phosphate to yield 1-deoxy-D-xylulose-5-phosphate (DXP).</text>
</comment>
<evidence type="ECO:0000259" key="11">
    <source>
        <dbReference type="SMART" id="SM00861"/>
    </source>
</evidence>
<dbReference type="GO" id="GO:0000287">
    <property type="term" value="F:magnesium ion binding"/>
    <property type="evidence" value="ECO:0007669"/>
    <property type="project" value="UniProtKB-UniRule"/>
</dbReference>
<feature type="binding site" evidence="10">
    <location>
        <position position="179"/>
    </location>
    <ligand>
        <name>Mg(2+)</name>
        <dbReference type="ChEBI" id="CHEBI:18420"/>
    </ligand>
</feature>
<organism evidence="12 13">
    <name type="scientific">Clostridium aminobutyricum</name>
    <dbReference type="NCBI Taxonomy" id="33953"/>
    <lineage>
        <taxon>Bacteria</taxon>
        <taxon>Bacillati</taxon>
        <taxon>Bacillota</taxon>
        <taxon>Clostridia</taxon>
        <taxon>Eubacteriales</taxon>
        <taxon>Clostridiaceae</taxon>
        <taxon>Clostridium</taxon>
    </lineage>
</organism>
<name>A0A939D7K5_CLOAM</name>
<dbReference type="SUPFAM" id="SSF52922">
    <property type="entry name" value="TK C-terminal domain-like"/>
    <property type="match status" value="1"/>
</dbReference>
<evidence type="ECO:0000256" key="7">
    <source>
        <dbReference type="ARBA" id="ARBA00022977"/>
    </source>
</evidence>
<dbReference type="InterPro" id="IPR020826">
    <property type="entry name" value="Transketolase_BS"/>
</dbReference>
<evidence type="ECO:0000256" key="5">
    <source>
        <dbReference type="ARBA" id="ARBA00022723"/>
    </source>
</evidence>
<dbReference type="Proteomes" id="UP000664545">
    <property type="component" value="Unassembled WGS sequence"/>
</dbReference>
<feature type="binding site" evidence="10">
    <location>
        <position position="150"/>
    </location>
    <ligand>
        <name>Mg(2+)</name>
        <dbReference type="ChEBI" id="CHEBI:18420"/>
    </ligand>
</feature>
<feature type="binding site" evidence="10">
    <location>
        <begin position="119"/>
        <end position="121"/>
    </location>
    <ligand>
        <name>thiamine diphosphate</name>
        <dbReference type="ChEBI" id="CHEBI:58937"/>
    </ligand>
</feature>
<evidence type="ECO:0000256" key="9">
    <source>
        <dbReference type="ARBA" id="ARBA00023229"/>
    </source>
</evidence>
<keyword evidence="5 10" id="KW-0479">Metal-binding</keyword>
<proteinExistence type="inferred from homology"/>
<dbReference type="EMBL" id="JAFJZZ010000001">
    <property type="protein sequence ID" value="MBN7772520.1"/>
    <property type="molecule type" value="Genomic_DNA"/>
</dbReference>
<dbReference type="GO" id="GO:0005829">
    <property type="term" value="C:cytosol"/>
    <property type="evidence" value="ECO:0007669"/>
    <property type="project" value="TreeGrafter"/>
</dbReference>
<evidence type="ECO:0000313" key="12">
    <source>
        <dbReference type="EMBL" id="MBN7772520.1"/>
    </source>
</evidence>
<comment type="similarity">
    <text evidence="2 10">Belongs to the transketolase family. DXPS subfamily.</text>
</comment>
<feature type="binding site" evidence="10">
    <location>
        <position position="78"/>
    </location>
    <ligand>
        <name>thiamine diphosphate</name>
        <dbReference type="ChEBI" id="CHEBI:58937"/>
    </ligand>
</feature>
<dbReference type="GO" id="GO:0019288">
    <property type="term" value="P:isopentenyl diphosphate biosynthetic process, methylerythritol 4-phosphate pathway"/>
    <property type="evidence" value="ECO:0007669"/>
    <property type="project" value="TreeGrafter"/>
</dbReference>
<protein>
    <recommendedName>
        <fullName evidence="10">1-deoxy-D-xylulose-5-phosphate synthase</fullName>
        <ecNumber evidence="10">2.2.1.7</ecNumber>
    </recommendedName>
    <alternativeName>
        <fullName evidence="10">1-deoxyxylulose-5-phosphate synthase</fullName>
        <shortName evidence="10">DXP synthase</shortName>
        <shortName evidence="10">DXPS</shortName>
    </alternativeName>
</protein>
<evidence type="ECO:0000256" key="10">
    <source>
        <dbReference type="HAMAP-Rule" id="MF_00315"/>
    </source>
</evidence>
<evidence type="ECO:0000256" key="2">
    <source>
        <dbReference type="ARBA" id="ARBA00011081"/>
    </source>
</evidence>
<evidence type="ECO:0000256" key="6">
    <source>
        <dbReference type="ARBA" id="ARBA00022842"/>
    </source>
</evidence>
<dbReference type="PANTHER" id="PTHR43322">
    <property type="entry name" value="1-D-DEOXYXYLULOSE 5-PHOSPHATE SYNTHASE-RELATED"/>
    <property type="match status" value="1"/>
</dbReference>
<gene>
    <name evidence="10" type="primary">dxs</name>
    <name evidence="12" type="ORF">JYB65_04025</name>
</gene>
<dbReference type="FunFam" id="3.40.50.970:FF:000005">
    <property type="entry name" value="1-deoxy-D-xylulose-5-phosphate synthase"/>
    <property type="match status" value="1"/>
</dbReference>
<dbReference type="SUPFAM" id="SSF52518">
    <property type="entry name" value="Thiamin diphosphate-binding fold (THDP-binding)"/>
    <property type="match status" value="2"/>
</dbReference>
<dbReference type="Pfam" id="PF02780">
    <property type="entry name" value="Transketolase_C"/>
    <property type="match status" value="1"/>
</dbReference>
<dbReference type="CDD" id="cd02007">
    <property type="entry name" value="TPP_DXS"/>
    <property type="match status" value="1"/>
</dbReference>
<sequence length="629" mass="68140">MVYRAKPNLLGGDYPDDLKKMSSNELDLLSYEIRDFLIDNVSKTGGHLASNLGVVELTIALHTVFESPKDKIIWDVGHQSYIHKILTGRIDGFSNLRQYGGISGFPKREESSHDCFDTGHSSNSISAAAGIAAARDLAGEQFSVISVIGDGALTGGLAYEALNNVGISGSKIIVVINDNGMSISKNTGGLSQHLGKLRLSPAYLDFKKQVKKTLKGIPGVGENLYSGIEHVRDSVKYAMFDGALFEELGFKYMGPFDGHNIRDLIAAFSLAQNSEESVVLHVLTKKGKGYKNAETSPNKFHGIGPFNPTTGVPLKSAANFTYSQVFGSKMIQLADRNKNVVAISAAMIEATGLHKFSERFSDRIFDVGIAEGHAVSFAAGLAVSGFRPVVAIYSTFLQRAYDQMMIDVCMQNLPVVFAIDRAGNVGADGETHHGVFDLSYLNHMPNMTVLAPSDGRELAEMLASALTLEGPCAIRYPRGEAIDLSGVYGGEYGNILKSKVIQTGTQVEILAVGKMVSIAMEACTMLKSYGIDAGLINVRSVKPLDKEAILEATERTNALVTLEDNVIEGGFGQQVLSLLSDSNIHLPCRVIGWPDCFVEHGEDKELFKKYSLDATGIYERVRDFIERQA</sequence>
<dbReference type="GO" id="GO:0009228">
    <property type="term" value="P:thiamine biosynthetic process"/>
    <property type="evidence" value="ECO:0007669"/>
    <property type="project" value="UniProtKB-UniRule"/>
</dbReference>
<keyword evidence="13" id="KW-1185">Reference proteome</keyword>
<dbReference type="NCBIfam" id="NF003933">
    <property type="entry name" value="PRK05444.2-2"/>
    <property type="match status" value="1"/>
</dbReference>
<keyword evidence="8 10" id="KW-0786">Thiamine pyrophosphate</keyword>
<dbReference type="GO" id="GO:0030976">
    <property type="term" value="F:thiamine pyrophosphate binding"/>
    <property type="evidence" value="ECO:0007669"/>
    <property type="project" value="UniProtKB-UniRule"/>
</dbReference>
<dbReference type="HAMAP" id="MF_00315">
    <property type="entry name" value="DXP_synth"/>
    <property type="match status" value="1"/>
</dbReference>
<dbReference type="PROSITE" id="PS00801">
    <property type="entry name" value="TRANSKETOLASE_1"/>
    <property type="match status" value="1"/>
</dbReference>
<feature type="binding site" evidence="10">
    <location>
        <position position="179"/>
    </location>
    <ligand>
        <name>thiamine diphosphate</name>
        <dbReference type="ChEBI" id="CHEBI:58937"/>
    </ligand>
</feature>
<dbReference type="NCBIfam" id="TIGR00204">
    <property type="entry name" value="dxs"/>
    <property type="match status" value="1"/>
</dbReference>
<dbReference type="Gene3D" id="3.40.50.920">
    <property type="match status" value="1"/>
</dbReference>
<dbReference type="AlphaFoldDB" id="A0A939D7K5"/>
<comment type="cofactor">
    <cofactor evidence="10">
        <name>thiamine diphosphate</name>
        <dbReference type="ChEBI" id="CHEBI:58937"/>
    </cofactor>
    <text evidence="10">Binds 1 thiamine pyrophosphate per subunit.</text>
</comment>
<keyword evidence="9 10" id="KW-0414">Isoprene biosynthesis</keyword>
<comment type="subunit">
    <text evidence="3 10">Homodimer.</text>
</comment>
<reference evidence="12" key="1">
    <citation type="submission" date="2021-02" db="EMBL/GenBank/DDBJ databases">
        <title>Abyssanaerobacter marinus gen.nov., sp., nov, anaerobic bacterium isolated from the Onnuri vent field of Indian Ocean and suggestion of Mogibacteriaceae fam. nov., and proposal of reclassification of ambiguous this family's genus member.</title>
        <authorList>
            <person name="Kim Y.J."/>
            <person name="Yang J.-A."/>
        </authorList>
    </citation>
    <scope>NUCLEOTIDE SEQUENCE</scope>
    <source>
        <strain evidence="12">DSM 2634</strain>
    </source>
</reference>
<comment type="cofactor">
    <cofactor evidence="10">
        <name>Mg(2+)</name>
        <dbReference type="ChEBI" id="CHEBI:18420"/>
    </cofactor>
    <text evidence="10">Binds 1 Mg(2+) ion per subunit.</text>
</comment>
<dbReference type="PROSITE" id="PS00802">
    <property type="entry name" value="TRANSKETOLASE_2"/>
    <property type="match status" value="1"/>
</dbReference>
<comment type="caution">
    <text evidence="12">The sequence shown here is derived from an EMBL/GenBank/DDBJ whole genome shotgun (WGS) entry which is preliminary data.</text>
</comment>
<accession>A0A939D7K5</accession>
<evidence type="ECO:0000256" key="8">
    <source>
        <dbReference type="ARBA" id="ARBA00023052"/>
    </source>
</evidence>
<evidence type="ECO:0000256" key="4">
    <source>
        <dbReference type="ARBA" id="ARBA00022679"/>
    </source>
</evidence>
<evidence type="ECO:0000313" key="13">
    <source>
        <dbReference type="Proteomes" id="UP000664545"/>
    </source>
</evidence>
<comment type="pathway">
    <text evidence="1 10">Metabolic intermediate biosynthesis; 1-deoxy-D-xylulose 5-phosphate biosynthesis; 1-deoxy-D-xylulose 5-phosphate from D-glyceraldehyde 3-phosphate and pyruvate: step 1/1.</text>
</comment>
<keyword evidence="7 10" id="KW-0784">Thiamine biosynthesis</keyword>
<feature type="binding site" evidence="10">
    <location>
        <position position="290"/>
    </location>
    <ligand>
        <name>thiamine diphosphate</name>
        <dbReference type="ChEBI" id="CHEBI:58937"/>
    </ligand>
</feature>
<evidence type="ECO:0000256" key="1">
    <source>
        <dbReference type="ARBA" id="ARBA00004980"/>
    </source>
</evidence>
<keyword evidence="4 10" id="KW-0808">Transferase</keyword>
<dbReference type="Gene3D" id="3.40.50.970">
    <property type="match status" value="2"/>
</dbReference>
<dbReference type="GO" id="GO:0016114">
    <property type="term" value="P:terpenoid biosynthetic process"/>
    <property type="evidence" value="ECO:0007669"/>
    <property type="project" value="UniProtKB-UniRule"/>
</dbReference>
<comment type="catalytic activity">
    <reaction evidence="10">
        <text>D-glyceraldehyde 3-phosphate + pyruvate + H(+) = 1-deoxy-D-xylulose 5-phosphate + CO2</text>
        <dbReference type="Rhea" id="RHEA:12605"/>
        <dbReference type="ChEBI" id="CHEBI:15361"/>
        <dbReference type="ChEBI" id="CHEBI:15378"/>
        <dbReference type="ChEBI" id="CHEBI:16526"/>
        <dbReference type="ChEBI" id="CHEBI:57792"/>
        <dbReference type="ChEBI" id="CHEBI:59776"/>
        <dbReference type="EC" id="2.2.1.7"/>
    </reaction>
</comment>
<dbReference type="Pfam" id="PF02779">
    <property type="entry name" value="Transket_pyr"/>
    <property type="match status" value="1"/>
</dbReference>
<dbReference type="InterPro" id="IPR005475">
    <property type="entry name" value="Transketolase-like_Pyr-bd"/>
</dbReference>
<dbReference type="InterPro" id="IPR005477">
    <property type="entry name" value="Dxylulose-5-P_synthase"/>
</dbReference>
<dbReference type="InterPro" id="IPR029061">
    <property type="entry name" value="THDP-binding"/>
</dbReference>
<feature type="binding site" evidence="10">
    <location>
        <begin position="151"/>
        <end position="152"/>
    </location>
    <ligand>
        <name>thiamine diphosphate</name>
        <dbReference type="ChEBI" id="CHEBI:58937"/>
    </ligand>
</feature>
<dbReference type="GO" id="GO:0008661">
    <property type="term" value="F:1-deoxy-D-xylulose-5-phosphate synthase activity"/>
    <property type="evidence" value="ECO:0007669"/>
    <property type="project" value="UniProtKB-UniRule"/>
</dbReference>